<dbReference type="STRING" id="857566.A0A1E3PM17"/>
<evidence type="ECO:0000313" key="2">
    <source>
        <dbReference type="Proteomes" id="UP000095009"/>
    </source>
</evidence>
<proteinExistence type="predicted"/>
<gene>
    <name evidence="1" type="ORF">NADFUDRAFT_45759</name>
</gene>
<dbReference type="Gene3D" id="3.40.30.10">
    <property type="entry name" value="Glutaredoxin"/>
    <property type="match status" value="1"/>
</dbReference>
<keyword evidence="2" id="KW-1185">Reference proteome</keyword>
<name>A0A1E3PM17_9ASCO</name>
<dbReference type="PANTHER" id="PTHR31902:SF14">
    <property type="entry name" value="ACTIN PATCHES DISTAL PROTEIN 1"/>
    <property type="match status" value="1"/>
</dbReference>
<dbReference type="Proteomes" id="UP000095009">
    <property type="component" value="Unassembled WGS sequence"/>
</dbReference>
<organism evidence="1 2">
    <name type="scientific">Nadsonia fulvescens var. elongata DSM 6958</name>
    <dbReference type="NCBI Taxonomy" id="857566"/>
    <lineage>
        <taxon>Eukaryota</taxon>
        <taxon>Fungi</taxon>
        <taxon>Dikarya</taxon>
        <taxon>Ascomycota</taxon>
        <taxon>Saccharomycotina</taxon>
        <taxon>Dipodascomycetes</taxon>
        <taxon>Dipodascales</taxon>
        <taxon>Dipodascales incertae sedis</taxon>
        <taxon>Nadsonia</taxon>
    </lineage>
</organism>
<dbReference type="SUPFAM" id="SSF52833">
    <property type="entry name" value="Thioredoxin-like"/>
    <property type="match status" value="1"/>
</dbReference>
<dbReference type="EMBL" id="KV454408">
    <property type="protein sequence ID" value="ODQ66234.1"/>
    <property type="molecule type" value="Genomic_DNA"/>
</dbReference>
<dbReference type="OrthoDB" id="10253744at2759"/>
<dbReference type="CDD" id="cd03062">
    <property type="entry name" value="TRX_Fd_Sucrase"/>
    <property type="match status" value="1"/>
</dbReference>
<dbReference type="InterPro" id="IPR009737">
    <property type="entry name" value="Aim32/Apd1-like"/>
</dbReference>
<evidence type="ECO:0000313" key="1">
    <source>
        <dbReference type="EMBL" id="ODQ66234.1"/>
    </source>
</evidence>
<evidence type="ECO:0008006" key="3">
    <source>
        <dbReference type="Google" id="ProtNLM"/>
    </source>
</evidence>
<accession>A0A1E3PM17</accession>
<dbReference type="Pfam" id="PF06999">
    <property type="entry name" value="Suc_Fer-like"/>
    <property type="match status" value="1"/>
</dbReference>
<dbReference type="InterPro" id="IPR036249">
    <property type="entry name" value="Thioredoxin-like_sf"/>
</dbReference>
<sequence length="332" mass="36553">MGLLGKLSSSLSLALGTKSDVATQIAKTFEISECKPEDCESCEGTAAFPSSVSVDMESELWQSTKPWALQMLISTGKSDWIHSIADEKGSMAQALEKSQNSKEPWVGKAAVNGDLADPENKVKRLIISNSSMAPPEAFFEHNGNDSTKPYNLMLLPYFIGVENVSPGEVDQVMEVVTKSVADRYQRFEDKPSSQTPKYSLPALPASLSSKIKLTHIPNRAIVLLCSHRTRDKRCGTTATILKKEFLSQLRDHELDRDVDDLTPGGVNVFTVSHLGGHKFSANVIIYLNTGEAIWLARITPAHVKNIIEEVIIKGRVWPELLRGGFKSKALDW</sequence>
<dbReference type="PANTHER" id="PTHR31902">
    <property type="entry name" value="ACTIN PATCHES DISTAL PROTEIN 1"/>
    <property type="match status" value="1"/>
</dbReference>
<reference evidence="1 2" key="1">
    <citation type="journal article" date="2016" name="Proc. Natl. Acad. Sci. U.S.A.">
        <title>Comparative genomics of biotechnologically important yeasts.</title>
        <authorList>
            <person name="Riley R."/>
            <person name="Haridas S."/>
            <person name="Wolfe K.H."/>
            <person name="Lopes M.R."/>
            <person name="Hittinger C.T."/>
            <person name="Goeker M."/>
            <person name="Salamov A.A."/>
            <person name="Wisecaver J.H."/>
            <person name="Long T.M."/>
            <person name="Calvey C.H."/>
            <person name="Aerts A.L."/>
            <person name="Barry K.W."/>
            <person name="Choi C."/>
            <person name="Clum A."/>
            <person name="Coughlan A.Y."/>
            <person name="Deshpande S."/>
            <person name="Douglass A.P."/>
            <person name="Hanson S.J."/>
            <person name="Klenk H.-P."/>
            <person name="LaButti K.M."/>
            <person name="Lapidus A."/>
            <person name="Lindquist E.A."/>
            <person name="Lipzen A.M."/>
            <person name="Meier-Kolthoff J.P."/>
            <person name="Ohm R.A."/>
            <person name="Otillar R.P."/>
            <person name="Pangilinan J.L."/>
            <person name="Peng Y."/>
            <person name="Rokas A."/>
            <person name="Rosa C.A."/>
            <person name="Scheuner C."/>
            <person name="Sibirny A.A."/>
            <person name="Slot J.C."/>
            <person name="Stielow J.B."/>
            <person name="Sun H."/>
            <person name="Kurtzman C.P."/>
            <person name="Blackwell M."/>
            <person name="Grigoriev I.V."/>
            <person name="Jeffries T.W."/>
        </authorList>
    </citation>
    <scope>NUCLEOTIDE SEQUENCE [LARGE SCALE GENOMIC DNA]</scope>
    <source>
        <strain evidence="1 2">DSM 6958</strain>
    </source>
</reference>
<protein>
    <recommendedName>
        <fullName evidence="3">Sucraseferredoxin-like protein</fullName>
    </recommendedName>
</protein>
<dbReference type="AlphaFoldDB" id="A0A1E3PM17"/>